<name>A0ABU4QRT0_9ENTR</name>
<proteinExistence type="predicted"/>
<comment type="caution">
    <text evidence="1">The sequence shown here is derived from an EMBL/GenBank/DDBJ whole genome shotgun (WGS) entry which is preliminary data.</text>
</comment>
<reference evidence="1 2" key="1">
    <citation type="submission" date="2023-11" db="EMBL/GenBank/DDBJ databases">
        <title>Scandinavium wanjuensis sp. nov., isolated from lettuce South Korea.</title>
        <authorList>
            <person name="Park J."/>
            <person name="Park S."/>
            <person name="Oh K.K."/>
            <person name="Cho G.S."/>
            <person name="Franz C.M.A.P."/>
        </authorList>
    </citation>
    <scope>NUCLEOTIDE SEQUENCE [LARGE SCALE GENOMIC DNA]</scope>
    <source>
        <strain evidence="1 2">V105_6</strain>
    </source>
</reference>
<gene>
    <name evidence="1" type="ORF">SIK69_13575</name>
</gene>
<evidence type="ECO:0000313" key="2">
    <source>
        <dbReference type="Proteomes" id="UP001275664"/>
    </source>
</evidence>
<dbReference type="Proteomes" id="UP001275664">
    <property type="component" value="Unassembled WGS sequence"/>
</dbReference>
<evidence type="ECO:0000313" key="1">
    <source>
        <dbReference type="EMBL" id="MDX6041217.1"/>
    </source>
</evidence>
<organism evidence="1 2">
    <name type="scientific">Scandinavium lactucae</name>
    <dbReference type="NCBI Taxonomy" id="3095028"/>
    <lineage>
        <taxon>Bacteria</taxon>
        <taxon>Pseudomonadati</taxon>
        <taxon>Pseudomonadota</taxon>
        <taxon>Gammaproteobacteria</taxon>
        <taxon>Enterobacterales</taxon>
        <taxon>Enterobacteriaceae</taxon>
        <taxon>Scandinavium</taxon>
    </lineage>
</organism>
<protein>
    <submittedName>
        <fullName evidence="1">Uncharacterized protein</fullName>
    </submittedName>
</protein>
<dbReference type="RefSeq" id="WP_319786302.1">
    <property type="nucleotide sequence ID" value="NZ_JAWXRD010000031.1"/>
</dbReference>
<keyword evidence="2" id="KW-1185">Reference proteome</keyword>
<dbReference type="EMBL" id="JAWXRD010000031">
    <property type="protein sequence ID" value="MDX6041217.1"/>
    <property type="molecule type" value="Genomic_DNA"/>
</dbReference>
<accession>A0ABU4QRT0</accession>
<sequence length="324" mass="37502">MKRDKHASEARNHGVRWAVSELNYLEAHYQTAPLVDMATHLGRTASAIMAMAGKLGLSRTENVWSDEELRCLHQYYPVEGQRIMRRLPRKSDEAIRFKARDLGIVSPGHTYARQWVEQEWQLLHQNRHQSPLELMQLFPDRSLSSIKNALIRLKRNNRQGTRPAGSTSSKKVTIAWTKSEKAILLRWYETSKTMEEILAMLPGRPRASVFAAANKLGLFRPLSDWTEKEIQILKDHYPEEGPAVVKRLPGRQRRTTSQKAAQLGLRMNSSTPRHTWSPEDWERLEKHLHLSFPELLRLFQGRSLSSLKNACNRVRARRKAEYEG</sequence>